<gene>
    <name evidence="1" type="ORF">O4213_04265</name>
</gene>
<reference evidence="1" key="1">
    <citation type="submission" date="2022-12" db="EMBL/GenBank/DDBJ databases">
        <authorList>
            <person name="Krivoruchko A.V."/>
            <person name="Elkin A."/>
        </authorList>
    </citation>
    <scope>NUCLEOTIDE SEQUENCE</scope>
    <source>
        <strain evidence="1">IEGM 1388</strain>
    </source>
</reference>
<keyword evidence="2" id="KW-1185">Reference proteome</keyword>
<evidence type="ECO:0000313" key="2">
    <source>
        <dbReference type="Proteomes" id="UP001067235"/>
    </source>
</evidence>
<proteinExistence type="predicted"/>
<dbReference type="Proteomes" id="UP001067235">
    <property type="component" value="Unassembled WGS sequence"/>
</dbReference>
<evidence type="ECO:0000313" key="1">
    <source>
        <dbReference type="EMBL" id="MCZ4549182.1"/>
    </source>
</evidence>
<accession>A0ABT4MQB4</accession>
<name>A0ABT4MQB4_GORRU</name>
<comment type="caution">
    <text evidence="1">The sequence shown here is derived from an EMBL/GenBank/DDBJ whole genome shotgun (WGS) entry which is preliminary data.</text>
</comment>
<dbReference type="RefSeq" id="WP_301569658.1">
    <property type="nucleotide sequence ID" value="NZ_JAPWIE010000001.1"/>
</dbReference>
<protein>
    <submittedName>
        <fullName evidence="1">Uncharacterized protein</fullName>
    </submittedName>
</protein>
<sequence>MRNRTIVHQVPSTRDLWRSEHERLFYFENVAADAAEERGEDFADLISVDDGQRGQTATVTYRVLA</sequence>
<organism evidence="1 2">
    <name type="scientific">Gordonia rubripertincta</name>
    <name type="common">Rhodococcus corallinus</name>
    <dbReference type="NCBI Taxonomy" id="36822"/>
    <lineage>
        <taxon>Bacteria</taxon>
        <taxon>Bacillati</taxon>
        <taxon>Actinomycetota</taxon>
        <taxon>Actinomycetes</taxon>
        <taxon>Mycobacteriales</taxon>
        <taxon>Gordoniaceae</taxon>
        <taxon>Gordonia</taxon>
    </lineage>
</organism>
<dbReference type="EMBL" id="JAPWIE010000001">
    <property type="protein sequence ID" value="MCZ4549182.1"/>
    <property type="molecule type" value="Genomic_DNA"/>
</dbReference>